<dbReference type="KEGG" id="nnu:104609656"/>
<feature type="region of interest" description="Disordered" evidence="8">
    <location>
        <begin position="226"/>
        <end position="248"/>
    </location>
</feature>
<keyword evidence="6" id="KW-0833">Ubl conjugation pathway</keyword>
<dbReference type="PANTHER" id="PTHR15710">
    <property type="entry name" value="E3 UBIQUITIN-PROTEIN LIGASE PRAJA"/>
    <property type="match status" value="1"/>
</dbReference>
<dbReference type="EC" id="2.3.2.27" evidence="2"/>
<evidence type="ECO:0000256" key="3">
    <source>
        <dbReference type="ARBA" id="ARBA00022679"/>
    </source>
</evidence>
<dbReference type="OrthoDB" id="8062037at2759"/>
<keyword evidence="5" id="KW-0863">Zinc-finger</keyword>
<dbReference type="Gene3D" id="3.30.40.10">
    <property type="entry name" value="Zinc/RING finger domain, C3HC4 (zinc finger)"/>
    <property type="match status" value="1"/>
</dbReference>
<keyword evidence="4" id="KW-0479">Metal-binding</keyword>
<evidence type="ECO:0000313" key="10">
    <source>
        <dbReference type="RefSeq" id="XP_010274322.1"/>
    </source>
</evidence>
<dbReference type="Proteomes" id="UP000189703">
    <property type="component" value="Unplaced"/>
</dbReference>
<dbReference type="SMART" id="SM00184">
    <property type="entry name" value="RING"/>
    <property type="match status" value="1"/>
</dbReference>
<dbReference type="RefSeq" id="XP_010274322.1">
    <property type="nucleotide sequence ID" value="XM_010276020.2"/>
</dbReference>
<dbReference type="GO" id="GO:0008270">
    <property type="term" value="F:zinc ion binding"/>
    <property type="evidence" value="ECO:0007669"/>
    <property type="project" value="UniProtKB-KW"/>
</dbReference>
<accession>A0A1U8BCJ1</accession>
<dbReference type="Pfam" id="PF13639">
    <property type="entry name" value="zf-RING_2"/>
    <property type="match status" value="1"/>
</dbReference>
<dbReference type="GO" id="GO:0061630">
    <property type="term" value="F:ubiquitin protein ligase activity"/>
    <property type="evidence" value="ECO:0000318"/>
    <property type="project" value="GO_Central"/>
</dbReference>
<reference evidence="10" key="1">
    <citation type="submission" date="2025-08" db="UniProtKB">
        <authorList>
            <consortium name="RefSeq"/>
        </authorList>
    </citation>
    <scope>IDENTIFICATION</scope>
</reference>
<dbReference type="SUPFAM" id="SSF57850">
    <property type="entry name" value="RING/U-box"/>
    <property type="match status" value="1"/>
</dbReference>
<gene>
    <name evidence="10" type="primary">LOC104609656</name>
</gene>
<dbReference type="FunCoup" id="A0A1U8BCJ1">
    <property type="interactions" value="76"/>
</dbReference>
<evidence type="ECO:0000256" key="7">
    <source>
        <dbReference type="ARBA" id="ARBA00022833"/>
    </source>
</evidence>
<organism evidence="9 10">
    <name type="scientific">Nelumbo nucifera</name>
    <name type="common">Sacred lotus</name>
    <dbReference type="NCBI Taxonomy" id="4432"/>
    <lineage>
        <taxon>Eukaryota</taxon>
        <taxon>Viridiplantae</taxon>
        <taxon>Streptophyta</taxon>
        <taxon>Embryophyta</taxon>
        <taxon>Tracheophyta</taxon>
        <taxon>Spermatophyta</taxon>
        <taxon>Magnoliopsida</taxon>
        <taxon>Proteales</taxon>
        <taxon>Nelumbonaceae</taxon>
        <taxon>Nelumbo</taxon>
    </lineage>
</organism>
<keyword evidence="7" id="KW-0862">Zinc</keyword>
<dbReference type="InterPro" id="IPR001841">
    <property type="entry name" value="Znf_RING"/>
</dbReference>
<name>A0A1U8BCJ1_NELNU</name>
<proteinExistence type="predicted"/>
<dbReference type="InterPro" id="IPR013083">
    <property type="entry name" value="Znf_RING/FYVE/PHD"/>
</dbReference>
<dbReference type="GO" id="GO:0016567">
    <property type="term" value="P:protein ubiquitination"/>
    <property type="evidence" value="ECO:0000318"/>
    <property type="project" value="GO_Central"/>
</dbReference>
<dbReference type="GeneID" id="104609656"/>
<dbReference type="GO" id="GO:0005737">
    <property type="term" value="C:cytoplasm"/>
    <property type="evidence" value="ECO:0000318"/>
    <property type="project" value="GO_Central"/>
</dbReference>
<keyword evidence="3" id="KW-0808">Transferase</keyword>
<dbReference type="PANTHER" id="PTHR15710:SF18">
    <property type="entry name" value="RING-TYPE E3 UBIQUITIN TRANSFERASE"/>
    <property type="match status" value="1"/>
</dbReference>
<keyword evidence="9" id="KW-1185">Reference proteome</keyword>
<evidence type="ECO:0000256" key="4">
    <source>
        <dbReference type="ARBA" id="ARBA00022723"/>
    </source>
</evidence>
<sequence>MSLSPPRVRVNGIRSYRLYWCFQCQRTVRIAASNPSEIFCPRCSGQFILELEEARPRVVLDFTGLDPSPEARLLEALSLMLNPPLPRRFQDSDEVGDPLSPWVIFRPTNRRRRTRTMSPPEIRMPWAANPRDYFHGSGLDELIEELTQNDRPGPPPAPTSAIDALPKVRITEAHLKNDSNCPVCKEGFGIGEEVREMPCKHVYHSDCIVPWLRIHNSCPVCRHELQPSSTNDHHNEDVEDSHTEGARDRNRHRRRWNWFLPFQSSANRRSRHDHPWET</sequence>
<evidence type="ECO:0000313" key="9">
    <source>
        <dbReference type="Proteomes" id="UP000189703"/>
    </source>
</evidence>
<comment type="catalytic activity">
    <reaction evidence="1">
        <text>S-ubiquitinyl-[E2 ubiquitin-conjugating enzyme]-L-cysteine + [acceptor protein]-L-lysine = [E2 ubiquitin-conjugating enzyme]-L-cysteine + N(6)-ubiquitinyl-[acceptor protein]-L-lysine.</text>
        <dbReference type="EC" id="2.3.2.27"/>
    </reaction>
</comment>
<protein>
    <recommendedName>
        <fullName evidence="2">RING-type E3 ubiquitin transferase</fullName>
        <ecNumber evidence="2">2.3.2.27</ecNumber>
    </recommendedName>
</protein>
<dbReference type="InterPro" id="IPR039525">
    <property type="entry name" value="RNF126-like_zinc-ribbon"/>
</dbReference>
<dbReference type="AlphaFoldDB" id="A0A1U8BCJ1"/>
<evidence type="ECO:0000256" key="2">
    <source>
        <dbReference type="ARBA" id="ARBA00012483"/>
    </source>
</evidence>
<dbReference type="PROSITE" id="PS50089">
    <property type="entry name" value="ZF_RING_2"/>
    <property type="match status" value="1"/>
</dbReference>
<evidence type="ECO:0000256" key="5">
    <source>
        <dbReference type="ARBA" id="ARBA00022771"/>
    </source>
</evidence>
<dbReference type="eggNOG" id="KOG0800">
    <property type="taxonomic scope" value="Eukaryota"/>
</dbReference>
<evidence type="ECO:0000256" key="6">
    <source>
        <dbReference type="ARBA" id="ARBA00022786"/>
    </source>
</evidence>
<evidence type="ECO:0000256" key="8">
    <source>
        <dbReference type="SAM" id="MobiDB-lite"/>
    </source>
</evidence>
<dbReference type="Pfam" id="PF14369">
    <property type="entry name" value="Zn_ribbon_19"/>
    <property type="match status" value="1"/>
</dbReference>
<dbReference type="CDD" id="cd16667">
    <property type="entry name" value="RING-H2_RNF126-like"/>
    <property type="match status" value="1"/>
</dbReference>
<evidence type="ECO:0000256" key="1">
    <source>
        <dbReference type="ARBA" id="ARBA00000900"/>
    </source>
</evidence>
<dbReference type="OMA" id="DAWEHGR"/>
<dbReference type="FunFam" id="3.30.40.10:FF:000022">
    <property type="entry name" value="E3 ubiquitin-protein ligase RING1-like"/>
    <property type="match status" value="1"/>
</dbReference>